<dbReference type="Proteomes" id="UP000012070">
    <property type="component" value="Unassembled WGS sequence"/>
</dbReference>
<protein>
    <submittedName>
        <fullName evidence="2">Uncharacterized protein</fullName>
    </submittedName>
</protein>
<dbReference type="AlphaFoldDB" id="A0A829C6S6"/>
<evidence type="ECO:0000313" key="3">
    <source>
        <dbReference type="Proteomes" id="UP000012070"/>
    </source>
</evidence>
<comment type="caution">
    <text evidence="2">The sequence shown here is derived from an EMBL/GenBank/DDBJ whole genome shotgun (WGS) entry which is preliminary data.</text>
</comment>
<dbReference type="EMBL" id="APKD01000048">
    <property type="protein sequence ID" value="EMT35356.1"/>
    <property type="molecule type" value="Genomic_DNA"/>
</dbReference>
<reference evidence="2 3" key="1">
    <citation type="submission" date="2013-03" db="EMBL/GenBank/DDBJ databases">
        <authorList>
            <person name="Casali N."/>
            <person name="Drobniewski F.A."/>
        </authorList>
    </citation>
    <scope>NUCLEOTIDE SEQUENCE [LARGE SCALE GENOMIC DNA]</scope>
    <source>
        <strain evidence="2 3">112400015</strain>
    </source>
</reference>
<name>A0A829C6S6_9MYCO</name>
<proteinExistence type="predicted"/>
<gene>
    <name evidence="2" type="ORF">MORY_12974</name>
</gene>
<sequence length="92" mass="9566">MLTLGRHTVLPSKPVSPDAPARHGAAGQRRSSNPTRSLKAAAGGWLMQHRGGNTCSATGSSRIYGATAVIGVTPRVRPPRDPGSHCCLAVNR</sequence>
<accession>A0A829C6S6</accession>
<evidence type="ECO:0000313" key="2">
    <source>
        <dbReference type="EMBL" id="EMT35356.1"/>
    </source>
</evidence>
<feature type="region of interest" description="Disordered" evidence="1">
    <location>
        <begin position="1"/>
        <end position="38"/>
    </location>
</feature>
<evidence type="ECO:0000256" key="1">
    <source>
        <dbReference type="SAM" id="MobiDB-lite"/>
    </source>
</evidence>
<reference evidence="3" key="2">
    <citation type="submission" date="2013-04" db="EMBL/GenBank/DDBJ databases">
        <title>Non-Mycobacterium tuberculosis sensu stricto in a globally representative population.</title>
        <authorList>
            <person name="Stone M.J."/>
            <person name="Brown T.J."/>
            <person name="Drobniewski F.A."/>
        </authorList>
    </citation>
    <scope>NUCLEOTIDE SEQUENCE [LARGE SCALE GENOMIC DNA]</scope>
    <source>
        <strain evidence="3">112400015</strain>
    </source>
</reference>
<organism evidence="2 3">
    <name type="scientific">Mycobacterium orygis 112400015</name>
    <dbReference type="NCBI Taxonomy" id="1305739"/>
    <lineage>
        <taxon>Bacteria</taxon>
        <taxon>Bacillati</taxon>
        <taxon>Actinomycetota</taxon>
        <taxon>Actinomycetes</taxon>
        <taxon>Mycobacteriales</taxon>
        <taxon>Mycobacteriaceae</taxon>
        <taxon>Mycobacterium</taxon>
        <taxon>Mycobacterium tuberculosis complex</taxon>
    </lineage>
</organism>